<protein>
    <submittedName>
        <fullName evidence="2">Uncharacterized protein</fullName>
    </submittedName>
</protein>
<dbReference type="OrthoDB" id="9794348at2"/>
<keyword evidence="4" id="KW-1185">Reference proteome</keyword>
<dbReference type="RefSeq" id="WP_072883092.1">
    <property type="nucleotide sequence ID" value="NZ_FOKU01000019.1"/>
</dbReference>
<organism evidence="2 3">
    <name type="scientific">Flagellimonas taeanensis</name>
    <dbReference type="NCBI Taxonomy" id="1005926"/>
    <lineage>
        <taxon>Bacteria</taxon>
        <taxon>Pseudomonadati</taxon>
        <taxon>Bacteroidota</taxon>
        <taxon>Flavobacteriia</taxon>
        <taxon>Flavobacteriales</taxon>
        <taxon>Flavobacteriaceae</taxon>
        <taxon>Flagellimonas</taxon>
    </lineage>
</organism>
<dbReference type="Proteomes" id="UP000198940">
    <property type="component" value="Unassembled WGS sequence"/>
</dbReference>
<sequence length="121" mass="14246">MIKFFLILFVTTGCFCYSQKKVPTYFIVKGDTITNVDYYWLTDKTKIELAKVSNNIVLTDEMLKSDEVKIRCVAGKKRLDFYIKPKSMYYLNISKAKGLFSKKYIINQGFDYEEIVKCSRR</sequence>
<comment type="caution">
    <text evidence="2">The sequence shown here is derived from an EMBL/GenBank/DDBJ whole genome shotgun (WGS) entry which is preliminary data.</text>
</comment>
<evidence type="ECO:0000313" key="4">
    <source>
        <dbReference type="Proteomes" id="UP000198940"/>
    </source>
</evidence>
<accession>A0A1M7CWI8</accession>
<dbReference type="EMBL" id="FOKU01000019">
    <property type="protein sequence ID" value="SFC66409.1"/>
    <property type="molecule type" value="Genomic_DNA"/>
</dbReference>
<dbReference type="EMBL" id="FRAT01000017">
    <property type="protein sequence ID" value="SHL71493.1"/>
    <property type="molecule type" value="Genomic_DNA"/>
</dbReference>
<name>A0A1M7CWI8_9FLAO</name>
<gene>
    <name evidence="1" type="ORF">SAMN04487891_1199</name>
    <name evidence="2" type="ORF">SAMN05216293_4130</name>
</gene>
<reference evidence="2 3" key="1">
    <citation type="submission" date="2016-11" db="EMBL/GenBank/DDBJ databases">
        <authorList>
            <person name="Varghese N."/>
            <person name="Submissions S."/>
        </authorList>
    </citation>
    <scope>NUCLEOTIDE SEQUENCE [LARGE SCALE GENOMIC DNA]</scope>
    <source>
        <strain evidence="2 3">CGMCC 1.12174</strain>
        <strain evidence="1 4">DSM 26351</strain>
    </source>
</reference>
<evidence type="ECO:0000313" key="3">
    <source>
        <dbReference type="Proteomes" id="UP000184031"/>
    </source>
</evidence>
<proteinExistence type="predicted"/>
<dbReference type="Proteomes" id="UP000184031">
    <property type="component" value="Unassembled WGS sequence"/>
</dbReference>
<dbReference type="AlphaFoldDB" id="A0A1M7CWI8"/>
<evidence type="ECO:0000313" key="2">
    <source>
        <dbReference type="EMBL" id="SHL71493.1"/>
    </source>
</evidence>
<evidence type="ECO:0000313" key="1">
    <source>
        <dbReference type="EMBL" id="SFC66409.1"/>
    </source>
</evidence>